<reference evidence="2" key="1">
    <citation type="submission" date="2021-01" db="EMBL/GenBank/DDBJ databases">
        <title>Whole genome shotgun sequence of Virgisporangium aliadipatigenens NBRC 105644.</title>
        <authorList>
            <person name="Komaki H."/>
            <person name="Tamura T."/>
        </authorList>
    </citation>
    <scope>NUCLEOTIDE SEQUENCE</scope>
    <source>
        <strain evidence="2">NBRC 105644</strain>
    </source>
</reference>
<keyword evidence="1" id="KW-0472">Membrane</keyword>
<proteinExistence type="predicted"/>
<keyword evidence="1" id="KW-1133">Transmembrane helix</keyword>
<accession>A0A8J3YVP2</accession>
<organism evidence="2 3">
    <name type="scientific">Virgisporangium aliadipatigenens</name>
    <dbReference type="NCBI Taxonomy" id="741659"/>
    <lineage>
        <taxon>Bacteria</taxon>
        <taxon>Bacillati</taxon>
        <taxon>Actinomycetota</taxon>
        <taxon>Actinomycetes</taxon>
        <taxon>Micromonosporales</taxon>
        <taxon>Micromonosporaceae</taxon>
        <taxon>Virgisporangium</taxon>
    </lineage>
</organism>
<evidence type="ECO:0000313" key="2">
    <source>
        <dbReference type="EMBL" id="GIJ50660.1"/>
    </source>
</evidence>
<protein>
    <recommendedName>
        <fullName evidence="4">Lycopene cyclase domain-containing protein</fullName>
    </recommendedName>
</protein>
<sequence length="227" mass="25332">MLAYWIIVAAPVLVVAGLSLWPLFRRHYWERTGSWLPGMLLGAALLAVDGVFSAAAGFWEFTDLRFPPSRFLGLPPAEWPFFFAGAVFGVRLVWVLAGFFRGVVDARAFWGVVAVLSVAYGLVWWDRPRTVYVCALALPLAVGLALSTVEFRRWETQAFFAIGFLLFLPMDILMNGMGSFAHDEAMKSPWELPYGTPVEDLPYIMVVLVVLRFLPVLVASRRVENGG</sequence>
<dbReference type="AlphaFoldDB" id="A0A8J3YVP2"/>
<gene>
    <name evidence="2" type="ORF">Val02_75460</name>
</gene>
<evidence type="ECO:0000256" key="1">
    <source>
        <dbReference type="SAM" id="Phobius"/>
    </source>
</evidence>
<dbReference type="Proteomes" id="UP000619260">
    <property type="component" value="Unassembled WGS sequence"/>
</dbReference>
<feature type="transmembrane region" description="Helical" evidence="1">
    <location>
        <begin position="79"/>
        <end position="100"/>
    </location>
</feature>
<evidence type="ECO:0000313" key="3">
    <source>
        <dbReference type="Proteomes" id="UP000619260"/>
    </source>
</evidence>
<feature type="transmembrane region" description="Helical" evidence="1">
    <location>
        <begin position="6"/>
        <end position="24"/>
    </location>
</feature>
<feature type="transmembrane region" description="Helical" evidence="1">
    <location>
        <begin position="130"/>
        <end position="151"/>
    </location>
</feature>
<dbReference type="EMBL" id="BOPF01000038">
    <property type="protein sequence ID" value="GIJ50660.1"/>
    <property type="molecule type" value="Genomic_DNA"/>
</dbReference>
<keyword evidence="3" id="KW-1185">Reference proteome</keyword>
<comment type="caution">
    <text evidence="2">The sequence shown here is derived from an EMBL/GenBank/DDBJ whole genome shotgun (WGS) entry which is preliminary data.</text>
</comment>
<feature type="transmembrane region" description="Helical" evidence="1">
    <location>
        <begin position="158"/>
        <end position="181"/>
    </location>
</feature>
<name>A0A8J3YVP2_9ACTN</name>
<keyword evidence="1" id="KW-0812">Transmembrane</keyword>
<dbReference type="RefSeq" id="WP_203904090.1">
    <property type="nucleotide sequence ID" value="NZ_BOPF01000038.1"/>
</dbReference>
<feature type="transmembrane region" description="Helical" evidence="1">
    <location>
        <begin position="107"/>
        <end position="124"/>
    </location>
</feature>
<feature type="transmembrane region" description="Helical" evidence="1">
    <location>
        <begin position="36"/>
        <end position="59"/>
    </location>
</feature>
<evidence type="ECO:0008006" key="4">
    <source>
        <dbReference type="Google" id="ProtNLM"/>
    </source>
</evidence>
<feature type="transmembrane region" description="Helical" evidence="1">
    <location>
        <begin position="201"/>
        <end position="219"/>
    </location>
</feature>